<dbReference type="PANTHER" id="PTHR15503:SF22">
    <property type="entry name" value="TRANSPOSON TY3-I GAG POLYPROTEIN"/>
    <property type="match status" value="1"/>
</dbReference>
<dbReference type="Gene3D" id="3.10.10.10">
    <property type="entry name" value="HIV Type 1 Reverse Transcriptase, subunit A, domain 1"/>
    <property type="match status" value="1"/>
</dbReference>
<evidence type="ECO:0008006" key="3">
    <source>
        <dbReference type="Google" id="ProtNLM"/>
    </source>
</evidence>
<dbReference type="Pfam" id="PF08284">
    <property type="entry name" value="RVP_2"/>
    <property type="match status" value="1"/>
</dbReference>
<comment type="caution">
    <text evidence="1">The sequence shown here is derived from an EMBL/GenBank/DDBJ whole genome shotgun (WGS) entry which is preliminary data.</text>
</comment>
<sequence>MHQCPDKQLRVLVVDDEEDEEEEGRILAVEVEEGEDEEKGEMSILNLHHIAHETHHTMKFQGTIHGVEVLILVDSGATHNFISQKLVHHMDWPVETTTQMNVKLGNGLQVATQGVCRKVEMCIGDFKLKPTMHLFELGGIDVVLGIEWLKTLGDTIINWKQQTMSFWQDKKWMTLQGTGGCRQSTVSLQSILSKARPNTQNMMWELNEVKTKGGGESELSVQQQKEIDALLLKYDSVFQTPSGLPPKRSKDHAINLIEGQGAVNVRPYRYPHHHKNEIEKQIKEMLATGVIRHSTSAFSSPVILVKKKDETWR</sequence>
<accession>A0A2K3JSJ5</accession>
<reference evidence="1 2" key="2">
    <citation type="journal article" date="2017" name="Front. Plant Sci.">
        <title>Gene Classification and Mining of Molecular Markers Useful in Red Clover (Trifolium pratense) Breeding.</title>
        <authorList>
            <person name="Istvanek J."/>
            <person name="Dluhosova J."/>
            <person name="Dluhos P."/>
            <person name="Patkova L."/>
            <person name="Nedelnik J."/>
            <person name="Repkova J."/>
        </authorList>
    </citation>
    <scope>NUCLEOTIDE SEQUENCE [LARGE SCALE GENOMIC DNA]</scope>
    <source>
        <strain evidence="2">cv. Tatra</strain>
        <tissue evidence="1">Young leaves</tissue>
    </source>
</reference>
<dbReference type="Gene3D" id="2.40.70.10">
    <property type="entry name" value="Acid Proteases"/>
    <property type="match status" value="1"/>
</dbReference>
<dbReference type="InterPro" id="IPR032567">
    <property type="entry name" value="RTL1-rel"/>
</dbReference>
<dbReference type="PANTHER" id="PTHR15503">
    <property type="entry name" value="LDOC1 RELATED"/>
    <property type="match status" value="1"/>
</dbReference>
<name>A0A2K3JSJ5_TRIPR</name>
<organism evidence="1 2">
    <name type="scientific">Trifolium pratense</name>
    <name type="common">Red clover</name>
    <dbReference type="NCBI Taxonomy" id="57577"/>
    <lineage>
        <taxon>Eukaryota</taxon>
        <taxon>Viridiplantae</taxon>
        <taxon>Streptophyta</taxon>
        <taxon>Embryophyta</taxon>
        <taxon>Tracheophyta</taxon>
        <taxon>Spermatophyta</taxon>
        <taxon>Magnoliopsida</taxon>
        <taxon>eudicotyledons</taxon>
        <taxon>Gunneridae</taxon>
        <taxon>Pentapetalae</taxon>
        <taxon>rosids</taxon>
        <taxon>fabids</taxon>
        <taxon>Fabales</taxon>
        <taxon>Fabaceae</taxon>
        <taxon>Papilionoideae</taxon>
        <taxon>50 kb inversion clade</taxon>
        <taxon>NPAAA clade</taxon>
        <taxon>Hologalegina</taxon>
        <taxon>IRL clade</taxon>
        <taxon>Trifolieae</taxon>
        <taxon>Trifolium</taxon>
    </lineage>
</organism>
<dbReference type="Proteomes" id="UP000236291">
    <property type="component" value="Unassembled WGS sequence"/>
</dbReference>
<dbReference type="AlphaFoldDB" id="A0A2K3JSJ5"/>
<dbReference type="SUPFAM" id="SSF56672">
    <property type="entry name" value="DNA/RNA polymerases"/>
    <property type="match status" value="1"/>
</dbReference>
<feature type="non-terminal residue" evidence="1">
    <location>
        <position position="313"/>
    </location>
</feature>
<dbReference type="InterPro" id="IPR021109">
    <property type="entry name" value="Peptidase_aspartic_dom_sf"/>
</dbReference>
<evidence type="ECO:0000313" key="2">
    <source>
        <dbReference type="Proteomes" id="UP000236291"/>
    </source>
</evidence>
<gene>
    <name evidence="1" type="ORF">L195_g050182</name>
</gene>
<proteinExistence type="predicted"/>
<evidence type="ECO:0000313" key="1">
    <source>
        <dbReference type="EMBL" id="PNX57013.1"/>
    </source>
</evidence>
<protein>
    <recommendedName>
        <fullName evidence="3">Retrotransposon-related protein</fullName>
    </recommendedName>
</protein>
<dbReference type="CDD" id="cd00303">
    <property type="entry name" value="retropepsin_like"/>
    <property type="match status" value="1"/>
</dbReference>
<reference evidence="1 2" key="1">
    <citation type="journal article" date="2014" name="Am. J. Bot.">
        <title>Genome assembly and annotation for red clover (Trifolium pratense; Fabaceae).</title>
        <authorList>
            <person name="Istvanek J."/>
            <person name="Jaros M."/>
            <person name="Krenek A."/>
            <person name="Repkova J."/>
        </authorList>
    </citation>
    <scope>NUCLEOTIDE SEQUENCE [LARGE SCALE GENOMIC DNA]</scope>
    <source>
        <strain evidence="2">cv. Tatra</strain>
        <tissue evidence="1">Young leaves</tissue>
    </source>
</reference>
<dbReference type="SUPFAM" id="SSF50630">
    <property type="entry name" value="Acid proteases"/>
    <property type="match status" value="1"/>
</dbReference>
<dbReference type="EMBL" id="ASHM01075719">
    <property type="protein sequence ID" value="PNX57013.1"/>
    <property type="molecule type" value="Genomic_DNA"/>
</dbReference>
<dbReference type="InterPro" id="IPR043502">
    <property type="entry name" value="DNA/RNA_pol_sf"/>
</dbReference>